<dbReference type="GO" id="GO:0070006">
    <property type="term" value="F:metalloaminopeptidase activity"/>
    <property type="evidence" value="ECO:0007669"/>
    <property type="project" value="UniProtKB-UniRule"/>
</dbReference>
<organism evidence="9 10">
    <name type="scientific">Candidatus Edwardsbacteria bacterium GWF2_54_11</name>
    <dbReference type="NCBI Taxonomy" id="1817851"/>
    <lineage>
        <taxon>Bacteria</taxon>
        <taxon>Candidatus Edwardsiibacteriota</taxon>
    </lineage>
</organism>
<evidence type="ECO:0000313" key="9">
    <source>
        <dbReference type="EMBL" id="OGF13530.1"/>
    </source>
</evidence>
<dbReference type="SUPFAM" id="SSF55920">
    <property type="entry name" value="Creatinase/aminopeptidase"/>
    <property type="match status" value="1"/>
</dbReference>
<dbReference type="InterPro" id="IPR036005">
    <property type="entry name" value="Creatinase/aminopeptidase-like"/>
</dbReference>
<evidence type="ECO:0000256" key="5">
    <source>
        <dbReference type="ARBA" id="ARBA00022801"/>
    </source>
</evidence>
<sequence>MIIINSSSDISRIREAGKIIAGLWDVFKKSVAPGISTLELDDLACDFIRQRGGECAFKGYRNYPANLCISINHEVVHGIPRADRKLKSGDLVGIDVGVRKAGFIADAARSYLVGDSPSPEALKLMAVTRQSLELGIEQARAGHKVTDISKAVQRTAENAGFSVVRELCGHGVGASLHQEPEIPNYFRPGHSPELKAGMSLAIEPMINTGGGEVKFLSDGWTVVTRDGSLSAHFEDTVIVTDGDPEIVTR</sequence>
<feature type="binding site" evidence="6">
    <location>
        <position position="77"/>
    </location>
    <ligand>
        <name>substrate</name>
    </ligand>
</feature>
<comment type="similarity">
    <text evidence="6">Belongs to the peptidase M24A family. Methionine aminopeptidase type 1 subfamily.</text>
</comment>
<evidence type="ECO:0000313" key="10">
    <source>
        <dbReference type="Proteomes" id="UP000177230"/>
    </source>
</evidence>
<keyword evidence="2 6" id="KW-0031">Aminopeptidase</keyword>
<dbReference type="GO" id="GO:0046872">
    <property type="term" value="F:metal ion binding"/>
    <property type="evidence" value="ECO:0007669"/>
    <property type="project" value="UniProtKB-UniRule"/>
</dbReference>
<dbReference type="GO" id="GO:0006508">
    <property type="term" value="P:proteolysis"/>
    <property type="evidence" value="ECO:0007669"/>
    <property type="project" value="UniProtKB-KW"/>
</dbReference>
<dbReference type="InterPro" id="IPR001714">
    <property type="entry name" value="Pept_M24_MAP"/>
</dbReference>
<feature type="binding site" evidence="6">
    <location>
        <position position="106"/>
    </location>
    <ligand>
        <name>a divalent metal cation</name>
        <dbReference type="ChEBI" id="CHEBI:60240"/>
        <label>2</label>
        <note>catalytic</note>
    </ligand>
</feature>
<feature type="domain" description="Peptidase M24" evidence="8">
    <location>
        <begin position="12"/>
        <end position="241"/>
    </location>
</feature>
<dbReference type="PANTHER" id="PTHR43330">
    <property type="entry name" value="METHIONINE AMINOPEPTIDASE"/>
    <property type="match status" value="1"/>
</dbReference>
<comment type="function">
    <text evidence="1 6">Removes the N-terminal methionine from nascent proteins. The N-terminal methionine is often cleaved when the second residue in the primary sequence is small and uncharged (Met-Ala-, Cys, Gly, Pro, Ser, Thr, or Val). Requires deformylation of the N(alpha)-formylated initiator methionine before it can be hydrolyzed.</text>
</comment>
<evidence type="ECO:0000256" key="2">
    <source>
        <dbReference type="ARBA" id="ARBA00022438"/>
    </source>
</evidence>
<evidence type="ECO:0000256" key="3">
    <source>
        <dbReference type="ARBA" id="ARBA00022670"/>
    </source>
</evidence>
<comment type="subunit">
    <text evidence="6">Monomer.</text>
</comment>
<name>A0A1F5RGI8_9BACT</name>
<feature type="binding site" evidence="6">
    <location>
        <position position="203"/>
    </location>
    <ligand>
        <name>a divalent metal cation</name>
        <dbReference type="ChEBI" id="CHEBI:60240"/>
        <label>2</label>
        <note>catalytic</note>
    </ligand>
</feature>
<dbReference type="PRINTS" id="PR00599">
    <property type="entry name" value="MAPEPTIDASE"/>
</dbReference>
<dbReference type="AlphaFoldDB" id="A0A1F5RGI8"/>
<comment type="caution">
    <text evidence="9">The sequence shown here is derived from an EMBL/GenBank/DDBJ whole genome shotgun (WGS) entry which is preliminary data.</text>
</comment>
<feature type="binding site" evidence="6">
    <location>
        <position position="106"/>
    </location>
    <ligand>
        <name>a divalent metal cation</name>
        <dbReference type="ChEBI" id="CHEBI:60240"/>
        <label>1</label>
    </ligand>
</feature>
<dbReference type="GO" id="GO:0005829">
    <property type="term" value="C:cytosol"/>
    <property type="evidence" value="ECO:0007669"/>
    <property type="project" value="TreeGrafter"/>
</dbReference>
<dbReference type="InterPro" id="IPR000994">
    <property type="entry name" value="Pept_M24"/>
</dbReference>
<dbReference type="GO" id="GO:0004239">
    <property type="term" value="F:initiator methionyl aminopeptidase activity"/>
    <property type="evidence" value="ECO:0007669"/>
    <property type="project" value="UniProtKB-UniRule"/>
</dbReference>
<feature type="binding site" evidence="6">
    <location>
        <position position="234"/>
    </location>
    <ligand>
        <name>a divalent metal cation</name>
        <dbReference type="ChEBI" id="CHEBI:60240"/>
        <label>2</label>
        <note>catalytic</note>
    </ligand>
</feature>
<reference evidence="9 10" key="1">
    <citation type="journal article" date="2016" name="Nat. Commun.">
        <title>Thousands of microbial genomes shed light on interconnected biogeochemical processes in an aquifer system.</title>
        <authorList>
            <person name="Anantharaman K."/>
            <person name="Brown C.T."/>
            <person name="Hug L.A."/>
            <person name="Sharon I."/>
            <person name="Castelle C.J."/>
            <person name="Probst A.J."/>
            <person name="Thomas B.C."/>
            <person name="Singh A."/>
            <person name="Wilkins M.J."/>
            <person name="Karaoz U."/>
            <person name="Brodie E.L."/>
            <person name="Williams K.H."/>
            <person name="Hubbard S.S."/>
            <person name="Banfield J.F."/>
        </authorList>
    </citation>
    <scope>NUCLEOTIDE SEQUENCE [LARGE SCALE GENOMIC DNA]</scope>
</reference>
<dbReference type="EC" id="3.4.11.18" evidence="6 7"/>
<feature type="binding site" evidence="6">
    <location>
        <position position="234"/>
    </location>
    <ligand>
        <name>a divalent metal cation</name>
        <dbReference type="ChEBI" id="CHEBI:60240"/>
        <label>1</label>
    </ligand>
</feature>
<keyword evidence="5 6" id="KW-0378">Hydrolase</keyword>
<dbReference type="Gene3D" id="3.90.230.10">
    <property type="entry name" value="Creatinase/methionine aminopeptidase superfamily"/>
    <property type="match status" value="1"/>
</dbReference>
<evidence type="ECO:0000256" key="4">
    <source>
        <dbReference type="ARBA" id="ARBA00022723"/>
    </source>
</evidence>
<feature type="binding site" evidence="6">
    <location>
        <position position="170"/>
    </location>
    <ligand>
        <name>a divalent metal cation</name>
        <dbReference type="ChEBI" id="CHEBI:60240"/>
        <label>2</label>
        <note>catalytic</note>
    </ligand>
</feature>
<dbReference type="PANTHER" id="PTHR43330:SF27">
    <property type="entry name" value="METHIONINE AMINOPEPTIDASE"/>
    <property type="match status" value="1"/>
</dbReference>
<comment type="cofactor">
    <cofactor evidence="6">
        <name>Co(2+)</name>
        <dbReference type="ChEBI" id="CHEBI:48828"/>
    </cofactor>
    <cofactor evidence="6">
        <name>Zn(2+)</name>
        <dbReference type="ChEBI" id="CHEBI:29105"/>
    </cofactor>
    <cofactor evidence="6">
        <name>Mn(2+)</name>
        <dbReference type="ChEBI" id="CHEBI:29035"/>
    </cofactor>
    <cofactor evidence="6">
        <name>Fe(2+)</name>
        <dbReference type="ChEBI" id="CHEBI:29033"/>
    </cofactor>
    <text evidence="6">Binds 2 divalent metal cations per subunit. Has a high-affinity and a low affinity metal-binding site. The true nature of the physiological cofactor is under debate. The enzyme is active with cobalt, zinc, manganese or divalent iron ions. Most likely, methionine aminopeptidases function as mononuclear Fe(2+)-metalloproteases under physiological conditions, and the catalytically relevant metal-binding site has been assigned to the histidine-containing high-affinity site.</text>
</comment>
<evidence type="ECO:0000256" key="1">
    <source>
        <dbReference type="ARBA" id="ARBA00002521"/>
    </source>
</evidence>
<dbReference type="Pfam" id="PF00557">
    <property type="entry name" value="Peptidase_M24"/>
    <property type="match status" value="1"/>
</dbReference>
<protein>
    <recommendedName>
        <fullName evidence="6 7">Methionine aminopeptidase</fullName>
        <shortName evidence="6">MAP</shortName>
        <shortName evidence="6">MetAP</shortName>
        <ecNumber evidence="6 7">3.4.11.18</ecNumber>
    </recommendedName>
    <alternativeName>
        <fullName evidence="6">Peptidase M</fullName>
    </alternativeName>
</protein>
<evidence type="ECO:0000256" key="6">
    <source>
        <dbReference type="HAMAP-Rule" id="MF_01974"/>
    </source>
</evidence>
<gene>
    <name evidence="6" type="primary">map</name>
    <name evidence="9" type="ORF">A2024_11440</name>
</gene>
<dbReference type="Proteomes" id="UP000177230">
    <property type="component" value="Unassembled WGS sequence"/>
</dbReference>
<dbReference type="NCBIfam" id="TIGR00500">
    <property type="entry name" value="met_pdase_I"/>
    <property type="match status" value="1"/>
</dbReference>
<dbReference type="CDD" id="cd01086">
    <property type="entry name" value="MetAP1"/>
    <property type="match status" value="1"/>
</dbReference>
<dbReference type="HAMAP" id="MF_01974">
    <property type="entry name" value="MetAP_1"/>
    <property type="match status" value="1"/>
</dbReference>
<feature type="binding site" evidence="6">
    <location>
        <position position="177"/>
    </location>
    <ligand>
        <name>substrate</name>
    </ligand>
</feature>
<evidence type="ECO:0000256" key="7">
    <source>
        <dbReference type="RuleBase" id="RU003653"/>
    </source>
</evidence>
<dbReference type="EMBL" id="MFFM01000016">
    <property type="protein sequence ID" value="OGF13530.1"/>
    <property type="molecule type" value="Genomic_DNA"/>
</dbReference>
<feature type="binding site" evidence="6">
    <location>
        <position position="95"/>
    </location>
    <ligand>
        <name>a divalent metal cation</name>
        <dbReference type="ChEBI" id="CHEBI:60240"/>
        <label>1</label>
    </ligand>
</feature>
<comment type="catalytic activity">
    <reaction evidence="6 7">
        <text>Release of N-terminal amino acids, preferentially methionine, from peptides and arylamides.</text>
        <dbReference type="EC" id="3.4.11.18"/>
    </reaction>
</comment>
<proteinExistence type="inferred from homology"/>
<keyword evidence="4 6" id="KW-0479">Metal-binding</keyword>
<evidence type="ECO:0000259" key="8">
    <source>
        <dbReference type="Pfam" id="PF00557"/>
    </source>
</evidence>
<accession>A0A1F5RGI8</accession>
<keyword evidence="3 6" id="KW-0645">Protease</keyword>
<dbReference type="InterPro" id="IPR002467">
    <property type="entry name" value="Pept_M24A_MAP1"/>
</dbReference>